<dbReference type="Proteomes" id="UP000796880">
    <property type="component" value="Unassembled WGS sequence"/>
</dbReference>
<organism evidence="1 2">
    <name type="scientific">Rhamnella rubrinervis</name>
    <dbReference type="NCBI Taxonomy" id="2594499"/>
    <lineage>
        <taxon>Eukaryota</taxon>
        <taxon>Viridiplantae</taxon>
        <taxon>Streptophyta</taxon>
        <taxon>Embryophyta</taxon>
        <taxon>Tracheophyta</taxon>
        <taxon>Spermatophyta</taxon>
        <taxon>Magnoliopsida</taxon>
        <taxon>eudicotyledons</taxon>
        <taxon>Gunneridae</taxon>
        <taxon>Pentapetalae</taxon>
        <taxon>rosids</taxon>
        <taxon>fabids</taxon>
        <taxon>Rosales</taxon>
        <taxon>Rhamnaceae</taxon>
        <taxon>rhamnoid group</taxon>
        <taxon>Rhamneae</taxon>
        <taxon>Rhamnella</taxon>
    </lineage>
</organism>
<protein>
    <submittedName>
        <fullName evidence="1">Uncharacterized protein</fullName>
    </submittedName>
</protein>
<dbReference type="OrthoDB" id="1927690at2759"/>
<comment type="caution">
    <text evidence="1">The sequence shown here is derived from an EMBL/GenBank/DDBJ whole genome shotgun (WGS) entry which is preliminary data.</text>
</comment>
<accession>A0A8K0MT67</accession>
<evidence type="ECO:0000313" key="2">
    <source>
        <dbReference type="Proteomes" id="UP000796880"/>
    </source>
</evidence>
<dbReference type="PANTHER" id="PTHR36037:SF1">
    <property type="entry name" value="RNA-DIRECTED DNA POLYMERASE (REVERSE TRANSCRIPTASE)-RELATED FAMILY PROTEIN"/>
    <property type="match status" value="1"/>
</dbReference>
<evidence type="ECO:0000313" key="1">
    <source>
        <dbReference type="EMBL" id="KAF3456620.1"/>
    </source>
</evidence>
<dbReference type="PANTHER" id="PTHR36037">
    <property type="entry name" value="RNA-DIRECTED DNA POLYMERASE (REVERSE TRANSCRIPTASE)-RELATED FAMILY PROTEIN"/>
    <property type="match status" value="1"/>
</dbReference>
<sequence>MENAMENGMEILNPSFAPIDLQTIRRRVRELEDMLKNWEDDDSELCPSDAEKLLKDCVLQFQSRVEELVSEGSDVGFSGENDLDVYLQCLSEELKSVEAKSTKISNEIEVLTRTYSEDCNRLGTDLEGLKSSLEFNASQDLKKTEVGAIDGCSTNSEAQLSGMNIYGDQALESTLQLLELEDQIEKKSIMLKTLQDLDRMCKRSDALEQVDNAFTGLKVIAFDENCIRLSLQTYLPKLQGVMSLQYIEVVNEPSELNHELLIEVVEGGMDIKNVEIFPNDVYMDDILEASRHFSKSSLHWFVTKVQDRIVLCTMRLLVVKSANKSRLFLEYLDKDEMIVAHMAEGVDAFIKVSQGWPVSSHPLNLISLKSSDQHSKGISSSFLSKVKEGANSLDLHTRQNLLSFVDAIEKILVDHTVLRR</sequence>
<dbReference type="EMBL" id="VOIH02000001">
    <property type="protein sequence ID" value="KAF3456620.1"/>
    <property type="molecule type" value="Genomic_DNA"/>
</dbReference>
<reference evidence="1" key="1">
    <citation type="submission" date="2020-03" db="EMBL/GenBank/DDBJ databases">
        <title>A high-quality chromosome-level genome assembly of a woody plant with both climbing and erect habits, Rhamnella rubrinervis.</title>
        <authorList>
            <person name="Lu Z."/>
            <person name="Yang Y."/>
            <person name="Zhu X."/>
            <person name="Sun Y."/>
        </authorList>
    </citation>
    <scope>NUCLEOTIDE SEQUENCE</scope>
    <source>
        <strain evidence="1">BYM</strain>
        <tissue evidence="1">Leaf</tissue>
    </source>
</reference>
<dbReference type="AlphaFoldDB" id="A0A8K0MT67"/>
<name>A0A8K0MT67_9ROSA</name>
<keyword evidence="2" id="KW-1185">Reference proteome</keyword>
<proteinExistence type="predicted"/>
<gene>
    <name evidence="1" type="ORF">FNV43_RR01274</name>
</gene>